<comment type="caution">
    <text evidence="2">The sequence shown here is derived from an EMBL/GenBank/DDBJ whole genome shotgun (WGS) entry which is preliminary data.</text>
</comment>
<feature type="transmembrane region" description="Helical" evidence="1">
    <location>
        <begin position="63"/>
        <end position="86"/>
    </location>
</feature>
<gene>
    <name evidence="2" type="ORF">GCM10009851_06840</name>
</gene>
<name>A0ABN3DA21_9MICO</name>
<protein>
    <submittedName>
        <fullName evidence="2">Uncharacterized protein</fullName>
    </submittedName>
</protein>
<evidence type="ECO:0000256" key="1">
    <source>
        <dbReference type="SAM" id="Phobius"/>
    </source>
</evidence>
<proteinExistence type="predicted"/>
<keyword evidence="3" id="KW-1185">Reference proteome</keyword>
<dbReference type="EMBL" id="BAAAQY010000002">
    <property type="protein sequence ID" value="GAA2225685.1"/>
    <property type="molecule type" value="Genomic_DNA"/>
</dbReference>
<feature type="transmembrane region" description="Helical" evidence="1">
    <location>
        <begin position="98"/>
        <end position="119"/>
    </location>
</feature>
<dbReference type="RefSeq" id="WP_259478371.1">
    <property type="nucleotide sequence ID" value="NZ_BAAAQY010000002.1"/>
</dbReference>
<keyword evidence="1" id="KW-0472">Membrane</keyword>
<accession>A0ABN3DA21</accession>
<keyword evidence="1" id="KW-0812">Transmembrane</keyword>
<organism evidence="2 3">
    <name type="scientific">Herbiconiux moechotypicola</name>
    <dbReference type="NCBI Taxonomy" id="637393"/>
    <lineage>
        <taxon>Bacteria</taxon>
        <taxon>Bacillati</taxon>
        <taxon>Actinomycetota</taxon>
        <taxon>Actinomycetes</taxon>
        <taxon>Micrococcales</taxon>
        <taxon>Microbacteriaceae</taxon>
        <taxon>Herbiconiux</taxon>
    </lineage>
</organism>
<reference evidence="2 3" key="1">
    <citation type="journal article" date="2019" name="Int. J. Syst. Evol. Microbiol.">
        <title>The Global Catalogue of Microorganisms (GCM) 10K type strain sequencing project: providing services to taxonomists for standard genome sequencing and annotation.</title>
        <authorList>
            <consortium name="The Broad Institute Genomics Platform"/>
            <consortium name="The Broad Institute Genome Sequencing Center for Infectious Disease"/>
            <person name="Wu L."/>
            <person name="Ma J."/>
        </authorList>
    </citation>
    <scope>NUCLEOTIDE SEQUENCE [LARGE SCALE GENOMIC DNA]</scope>
    <source>
        <strain evidence="2 3">JCM 16117</strain>
    </source>
</reference>
<dbReference type="Proteomes" id="UP001500929">
    <property type="component" value="Unassembled WGS sequence"/>
</dbReference>
<evidence type="ECO:0000313" key="2">
    <source>
        <dbReference type="EMBL" id="GAA2225685.1"/>
    </source>
</evidence>
<feature type="transmembrane region" description="Helical" evidence="1">
    <location>
        <begin position="125"/>
        <end position="148"/>
    </location>
</feature>
<keyword evidence="1" id="KW-1133">Transmembrane helix</keyword>
<feature type="transmembrane region" description="Helical" evidence="1">
    <location>
        <begin position="6"/>
        <end position="26"/>
    </location>
</feature>
<evidence type="ECO:0000313" key="3">
    <source>
        <dbReference type="Proteomes" id="UP001500929"/>
    </source>
</evidence>
<sequence length="150" mass="15960">MGFSPIGLIVSLAVLAPNLLLLPFPPRDQPAARRIPPVLTWVERAGQGLCLVVPAITEPGAVVWWWAPVVAAALAGYCALWLRYLLRGRSHALLFEPVWRIPVPMALLPVVAFLATAAWLGNPWIALAAVVLAAGHIPISLLTAGATASR</sequence>